<keyword evidence="3" id="KW-0479">Metal-binding</keyword>
<evidence type="ECO:0000256" key="4">
    <source>
        <dbReference type="ARBA" id="ARBA00022898"/>
    </source>
</evidence>
<evidence type="ECO:0000256" key="2">
    <source>
        <dbReference type="ARBA" id="ARBA00006490"/>
    </source>
</evidence>
<dbReference type="PIRSF" id="PIRSF005572">
    <property type="entry name" value="NifS"/>
    <property type="match status" value="1"/>
</dbReference>
<reference evidence="9 10" key="1">
    <citation type="submission" date="2018-06" db="EMBL/GenBank/DDBJ databases">
        <title>Paenibacillus imtechensis sp. nov.</title>
        <authorList>
            <person name="Pinnaka A.K."/>
            <person name="Singh H."/>
            <person name="Kaur M."/>
        </authorList>
    </citation>
    <scope>NUCLEOTIDE SEQUENCE [LARGE SCALE GENOMIC DNA]</scope>
    <source>
        <strain evidence="9 10">SMB1</strain>
    </source>
</reference>
<dbReference type="InterPro" id="IPR000192">
    <property type="entry name" value="Aminotrans_V_dom"/>
</dbReference>
<evidence type="ECO:0000259" key="8">
    <source>
        <dbReference type="Pfam" id="PF00266"/>
    </source>
</evidence>
<proteinExistence type="inferred from homology"/>
<dbReference type="PROSITE" id="PS00595">
    <property type="entry name" value="AA_TRANSFER_CLASS_5"/>
    <property type="match status" value="1"/>
</dbReference>
<dbReference type="PANTHER" id="PTHR11601:SF50">
    <property type="entry name" value="CYSTEINE DESULFURASE ISCS 2-RELATED"/>
    <property type="match status" value="1"/>
</dbReference>
<dbReference type="Pfam" id="PF00266">
    <property type="entry name" value="Aminotran_5"/>
    <property type="match status" value="1"/>
</dbReference>
<accession>A0A2W1LR77</accession>
<dbReference type="GO" id="GO:0031071">
    <property type="term" value="F:cysteine desulfurase activity"/>
    <property type="evidence" value="ECO:0007669"/>
    <property type="project" value="UniProtKB-ARBA"/>
</dbReference>
<name>A0A2W1LR77_9BACL</name>
<dbReference type="InterPro" id="IPR015421">
    <property type="entry name" value="PyrdxlP-dep_Trfase_major"/>
</dbReference>
<dbReference type="Proteomes" id="UP000249522">
    <property type="component" value="Unassembled WGS sequence"/>
</dbReference>
<keyword evidence="4" id="KW-0663">Pyridoxal phosphate</keyword>
<evidence type="ECO:0000313" key="9">
    <source>
        <dbReference type="EMBL" id="PZD93917.1"/>
    </source>
</evidence>
<evidence type="ECO:0000256" key="1">
    <source>
        <dbReference type="ARBA" id="ARBA00001933"/>
    </source>
</evidence>
<organism evidence="9 10">
    <name type="scientific">Paenibacillus sambharensis</name>
    <dbReference type="NCBI Taxonomy" id="1803190"/>
    <lineage>
        <taxon>Bacteria</taxon>
        <taxon>Bacillati</taxon>
        <taxon>Bacillota</taxon>
        <taxon>Bacilli</taxon>
        <taxon>Bacillales</taxon>
        <taxon>Paenibacillaceae</taxon>
        <taxon>Paenibacillus</taxon>
    </lineage>
</organism>
<keyword evidence="6" id="KW-0411">Iron-sulfur</keyword>
<evidence type="ECO:0000313" key="10">
    <source>
        <dbReference type="Proteomes" id="UP000249522"/>
    </source>
</evidence>
<keyword evidence="10" id="KW-1185">Reference proteome</keyword>
<dbReference type="RefSeq" id="WP_111148727.1">
    <property type="nucleotide sequence ID" value="NZ_QKRB01000055.1"/>
</dbReference>
<dbReference type="Gene3D" id="1.10.260.50">
    <property type="match status" value="1"/>
</dbReference>
<dbReference type="GO" id="GO:0051536">
    <property type="term" value="F:iron-sulfur cluster binding"/>
    <property type="evidence" value="ECO:0007669"/>
    <property type="project" value="UniProtKB-KW"/>
</dbReference>
<comment type="caution">
    <text evidence="9">The sequence shown here is derived from an EMBL/GenBank/DDBJ whole genome shotgun (WGS) entry which is preliminary data.</text>
</comment>
<dbReference type="FunFam" id="3.40.640.10:FF:000084">
    <property type="entry name" value="IscS-like cysteine desulfurase"/>
    <property type="match status" value="1"/>
</dbReference>
<dbReference type="OrthoDB" id="9808002at2"/>
<gene>
    <name evidence="9" type="ORF">DNH61_20695</name>
</gene>
<dbReference type="Gene3D" id="3.90.1150.10">
    <property type="entry name" value="Aspartate Aminotransferase, domain 1"/>
    <property type="match status" value="1"/>
</dbReference>
<keyword evidence="5" id="KW-0408">Iron</keyword>
<protein>
    <submittedName>
        <fullName evidence="9">Cysteine desulfurase NifS</fullName>
    </submittedName>
</protein>
<dbReference type="InterPro" id="IPR020578">
    <property type="entry name" value="Aminotrans_V_PyrdxlP_BS"/>
</dbReference>
<evidence type="ECO:0000256" key="7">
    <source>
        <dbReference type="RuleBase" id="RU004504"/>
    </source>
</evidence>
<dbReference type="GO" id="GO:0046872">
    <property type="term" value="F:metal ion binding"/>
    <property type="evidence" value="ECO:0007669"/>
    <property type="project" value="UniProtKB-KW"/>
</dbReference>
<dbReference type="InterPro" id="IPR015422">
    <property type="entry name" value="PyrdxlP-dep_Trfase_small"/>
</dbReference>
<evidence type="ECO:0000256" key="6">
    <source>
        <dbReference type="ARBA" id="ARBA00023014"/>
    </source>
</evidence>
<dbReference type="EMBL" id="QKRB01000055">
    <property type="protein sequence ID" value="PZD93917.1"/>
    <property type="molecule type" value="Genomic_DNA"/>
</dbReference>
<dbReference type="InterPro" id="IPR016454">
    <property type="entry name" value="Cysteine_dSase"/>
</dbReference>
<feature type="domain" description="Aminotransferase class V" evidence="8">
    <location>
        <begin position="3"/>
        <end position="368"/>
    </location>
</feature>
<dbReference type="SUPFAM" id="SSF53383">
    <property type="entry name" value="PLP-dependent transferases"/>
    <property type="match status" value="1"/>
</dbReference>
<comment type="cofactor">
    <cofactor evidence="1 7">
        <name>pyridoxal 5'-phosphate</name>
        <dbReference type="ChEBI" id="CHEBI:597326"/>
    </cofactor>
</comment>
<sequence>MLYFDHAASTPPHEDVIRTLSEVMKLQYANPSSLHRNGAEAGKLVQHARELAAGLFGVSPKEWVFTSGGTESNNLAILGATRRYRARGNHIITTQVEHASVYEAFEQLEREGFEVTYLPVDHNGRIRITDLEQALTDRTILVSIMHVNNETGAVQPVKEAGSLLAGRPKTLFHVDGVQGVGKLKVSLKDWHIDLFSMSAHKLNGPKGAGWLYVREGIELLPLVFGGGQEAGVRSGTENVPAIVGAAKALRLALESQADRQLRMTALRRVLAEGIAEIPELLLSGPAAGAEEGIMAPHIVHFCYPGMKPEVLVHALEKHGIAASTKSACSSKSNKPSRVLLAMGRDAACAGGGVRLSFGDEHRMEHIELVLERLKAVVGKLKPLERREK</sequence>
<evidence type="ECO:0000256" key="5">
    <source>
        <dbReference type="ARBA" id="ARBA00023004"/>
    </source>
</evidence>
<dbReference type="PANTHER" id="PTHR11601">
    <property type="entry name" value="CYSTEINE DESULFURYLASE FAMILY MEMBER"/>
    <property type="match status" value="1"/>
</dbReference>
<comment type="similarity">
    <text evidence="2">Belongs to the class-V pyridoxal-phosphate-dependent aminotransferase family. NifS/IscS subfamily.</text>
</comment>
<dbReference type="InterPro" id="IPR015424">
    <property type="entry name" value="PyrdxlP-dep_Trfase"/>
</dbReference>
<evidence type="ECO:0000256" key="3">
    <source>
        <dbReference type="ARBA" id="ARBA00022723"/>
    </source>
</evidence>
<dbReference type="Gene3D" id="3.40.640.10">
    <property type="entry name" value="Type I PLP-dependent aspartate aminotransferase-like (Major domain)"/>
    <property type="match status" value="1"/>
</dbReference>
<dbReference type="AlphaFoldDB" id="A0A2W1LR77"/>